<proteinExistence type="predicted"/>
<name>R6I9B3_9FIRM</name>
<reference evidence="1" key="1">
    <citation type="submission" date="2012-11" db="EMBL/GenBank/DDBJ databases">
        <title>Dependencies among metagenomic species, viruses, plasmids and units of genetic variation.</title>
        <authorList>
            <person name="Nielsen H.B."/>
            <person name="Almeida M."/>
            <person name="Juncker A.S."/>
            <person name="Rasmussen S."/>
            <person name="Li J."/>
            <person name="Sunagawa S."/>
            <person name="Plichta D."/>
            <person name="Gautier L."/>
            <person name="Le Chatelier E."/>
            <person name="Peletier E."/>
            <person name="Bonde I."/>
            <person name="Nielsen T."/>
            <person name="Manichanh C."/>
            <person name="Arumugam M."/>
            <person name="Batto J."/>
            <person name="Santos M.B.Q.D."/>
            <person name="Blom N."/>
            <person name="Borruel N."/>
            <person name="Burgdorf K.S."/>
            <person name="Boumezbeur F."/>
            <person name="Casellas F."/>
            <person name="Dore J."/>
            <person name="Guarner F."/>
            <person name="Hansen T."/>
            <person name="Hildebrand F."/>
            <person name="Kaas R.S."/>
            <person name="Kennedy S."/>
            <person name="Kristiansen K."/>
            <person name="Kultima J.R."/>
            <person name="Leonard P."/>
            <person name="Levenez F."/>
            <person name="Lund O."/>
            <person name="Moumen B."/>
            <person name="Le Paslier D."/>
            <person name="Pons N."/>
            <person name="Pedersen O."/>
            <person name="Prifti E."/>
            <person name="Qin J."/>
            <person name="Raes J."/>
            <person name="Tap J."/>
            <person name="Tims S."/>
            <person name="Ussery D.W."/>
            <person name="Yamada T."/>
            <person name="MetaHit consortium"/>
            <person name="Renault P."/>
            <person name="Sicheritz-Ponten T."/>
            <person name="Bork P."/>
            <person name="Wang J."/>
            <person name="Brunak S."/>
            <person name="Ehrlich S.D."/>
        </authorList>
    </citation>
    <scope>NUCLEOTIDE SEQUENCE [LARGE SCALE GENOMIC DNA]</scope>
</reference>
<sequence length="79" mass="9305">MNAEYYGWLGAKGYDTVIKIEDYDAYVYRTVEQKFVKNNDFLKAKWDPGSEFEAITKKEADKIIDRIKRGLKNNYSINI</sequence>
<gene>
    <name evidence="1" type="ORF">BN533_01836</name>
</gene>
<accession>R6I9B3</accession>
<dbReference type="AlphaFoldDB" id="R6I9B3"/>
<dbReference type="HOGENOM" id="CLU_2602957_0_0_9"/>
<dbReference type="RefSeq" id="WP_021718736.1">
    <property type="nucleotide sequence ID" value="NZ_CATXSL010000008.1"/>
</dbReference>
<dbReference type="STRING" id="1262914.BN533_01836"/>
<comment type="caution">
    <text evidence="1">The sequence shown here is derived from an EMBL/GenBank/DDBJ whole genome shotgun (WGS) entry which is preliminary data.</text>
</comment>
<organism evidence="1">
    <name type="scientific">Phascolarctobacterium faecium</name>
    <dbReference type="NCBI Taxonomy" id="33025"/>
    <lineage>
        <taxon>Bacteria</taxon>
        <taxon>Bacillati</taxon>
        <taxon>Bacillota</taxon>
        <taxon>Negativicutes</taxon>
        <taxon>Acidaminococcales</taxon>
        <taxon>Acidaminococcaceae</taxon>
        <taxon>Phascolarctobacterium</taxon>
    </lineage>
</organism>
<protein>
    <submittedName>
        <fullName evidence="1">Uncharacterized protein</fullName>
    </submittedName>
</protein>
<dbReference type="EMBL" id="CBDS010000100">
    <property type="protein sequence ID" value="CDB46823.1"/>
    <property type="molecule type" value="Genomic_DNA"/>
</dbReference>
<evidence type="ECO:0000313" key="1">
    <source>
        <dbReference type="EMBL" id="CDB46823.1"/>
    </source>
</evidence>